<evidence type="ECO:0000256" key="6">
    <source>
        <dbReference type="SAM" id="Phobius"/>
    </source>
</evidence>
<feature type="transmembrane region" description="Helical" evidence="6">
    <location>
        <begin position="102"/>
        <end position="121"/>
    </location>
</feature>
<dbReference type="GO" id="GO:0015920">
    <property type="term" value="P:lipopolysaccharide transport"/>
    <property type="evidence" value="ECO:0007669"/>
    <property type="project" value="TreeGrafter"/>
</dbReference>
<reference evidence="7 8" key="1">
    <citation type="submission" date="2017-02" db="EMBL/GenBank/DDBJ databases">
        <authorList>
            <person name="Peterson S.W."/>
        </authorList>
    </citation>
    <scope>NUCLEOTIDE SEQUENCE [LARGE SCALE GENOMIC DNA]</scope>
    <source>
        <strain evidence="7 8">USBA 369</strain>
    </source>
</reference>
<dbReference type="InterPro" id="IPR005495">
    <property type="entry name" value="LptG/LptF_permease"/>
</dbReference>
<dbReference type="InterPro" id="IPR030923">
    <property type="entry name" value="LptG"/>
</dbReference>
<gene>
    <name evidence="7" type="ORF">SAMN05428963_111116</name>
</gene>
<feature type="transmembrane region" description="Helical" evidence="6">
    <location>
        <begin position="309"/>
        <end position="326"/>
    </location>
</feature>
<evidence type="ECO:0000256" key="2">
    <source>
        <dbReference type="ARBA" id="ARBA00022475"/>
    </source>
</evidence>
<evidence type="ECO:0000313" key="8">
    <source>
        <dbReference type="Proteomes" id="UP000190135"/>
    </source>
</evidence>
<accession>A0A1T4SKH9</accession>
<feature type="transmembrane region" description="Helical" evidence="6">
    <location>
        <begin position="53"/>
        <end position="81"/>
    </location>
</feature>
<sequence length="362" mass="39216">MTAFLTLGRYFFQRYLTSVIATFVASSFFIYLIDMIELSRRSVSDNFSAGELALISALRVPAFVQQAFPFIILFSSVFTLLSLNRRLELVIARAAGVSIWQILAPFLAGSFLVGIAVTGAYNPLAAWALRTSEAIQAEATGQGLATERTDRIPWFRQSAEGIVSVIGASSVTRGGIELNGVTAFILDDNGVARERIDATKATLVDNAWVLSDATVAKVGYAPERQDTLRLPTRLRPEYVEQQLADPETIPIWELYSKIDVAQNLGYNVNAFSMQYNTLIAMPALFLAMTLVAATVSVRFARMGQSARTIVSGIIAGFALYVVTFLAKALGSNAVVPPVVAAWFPAVAAGLFGITILLHQEDG</sequence>
<evidence type="ECO:0000256" key="3">
    <source>
        <dbReference type="ARBA" id="ARBA00022692"/>
    </source>
</evidence>
<dbReference type="OrthoDB" id="9798468at2"/>
<dbReference type="GO" id="GO:0055085">
    <property type="term" value="P:transmembrane transport"/>
    <property type="evidence" value="ECO:0007669"/>
    <property type="project" value="InterPro"/>
</dbReference>
<keyword evidence="3 6" id="KW-0812">Transmembrane</keyword>
<feature type="transmembrane region" description="Helical" evidence="6">
    <location>
        <begin position="338"/>
        <end position="357"/>
    </location>
</feature>
<name>A0A1T4SKH9_9HYPH</name>
<evidence type="ECO:0000256" key="4">
    <source>
        <dbReference type="ARBA" id="ARBA00022989"/>
    </source>
</evidence>
<dbReference type="Proteomes" id="UP000190135">
    <property type="component" value="Unassembled WGS sequence"/>
</dbReference>
<dbReference type="Pfam" id="PF03739">
    <property type="entry name" value="LptF_LptG"/>
    <property type="match status" value="1"/>
</dbReference>
<comment type="subcellular location">
    <subcellularLocation>
        <location evidence="1">Cell membrane</location>
        <topology evidence="1">Multi-pass membrane protein</topology>
    </subcellularLocation>
</comment>
<evidence type="ECO:0000313" key="7">
    <source>
        <dbReference type="EMBL" id="SKA28794.1"/>
    </source>
</evidence>
<evidence type="ECO:0000256" key="1">
    <source>
        <dbReference type="ARBA" id="ARBA00004651"/>
    </source>
</evidence>
<dbReference type="NCBIfam" id="TIGR04408">
    <property type="entry name" value="LptG_lptG"/>
    <property type="match status" value="1"/>
</dbReference>
<dbReference type="EMBL" id="FUXL01000011">
    <property type="protein sequence ID" value="SKA28794.1"/>
    <property type="molecule type" value="Genomic_DNA"/>
</dbReference>
<keyword evidence="5 6" id="KW-0472">Membrane</keyword>
<dbReference type="AlphaFoldDB" id="A0A1T4SKH9"/>
<protein>
    <submittedName>
        <fullName evidence="7">Lipopolysaccharide export system permease protein</fullName>
    </submittedName>
</protein>
<feature type="transmembrane region" description="Helical" evidence="6">
    <location>
        <begin position="12"/>
        <end position="33"/>
    </location>
</feature>
<dbReference type="PANTHER" id="PTHR33529:SF2">
    <property type="entry name" value="LIPOPOLYSACCHARIDE EXPORT SYSTEM PERMEASE PROTEIN LPTG"/>
    <property type="match status" value="1"/>
</dbReference>
<evidence type="ECO:0000256" key="5">
    <source>
        <dbReference type="ARBA" id="ARBA00023136"/>
    </source>
</evidence>
<proteinExistence type="predicted"/>
<dbReference type="STRING" id="1365950.SAMN05428963_111116"/>
<dbReference type="PANTHER" id="PTHR33529">
    <property type="entry name" value="SLR0882 PROTEIN-RELATED"/>
    <property type="match status" value="1"/>
</dbReference>
<dbReference type="RefSeq" id="WP_078709386.1">
    <property type="nucleotide sequence ID" value="NZ_FUXL01000011.1"/>
</dbReference>
<feature type="transmembrane region" description="Helical" evidence="6">
    <location>
        <begin position="278"/>
        <end position="297"/>
    </location>
</feature>
<keyword evidence="4 6" id="KW-1133">Transmembrane helix</keyword>
<dbReference type="GO" id="GO:0043190">
    <property type="term" value="C:ATP-binding cassette (ABC) transporter complex"/>
    <property type="evidence" value="ECO:0007669"/>
    <property type="project" value="InterPro"/>
</dbReference>
<keyword evidence="8" id="KW-1185">Reference proteome</keyword>
<organism evidence="7 8">
    <name type="scientific">Consotaella salsifontis</name>
    <dbReference type="NCBI Taxonomy" id="1365950"/>
    <lineage>
        <taxon>Bacteria</taxon>
        <taxon>Pseudomonadati</taxon>
        <taxon>Pseudomonadota</taxon>
        <taxon>Alphaproteobacteria</taxon>
        <taxon>Hyphomicrobiales</taxon>
        <taxon>Aurantimonadaceae</taxon>
        <taxon>Consotaella</taxon>
    </lineage>
</organism>
<keyword evidence="2" id="KW-1003">Cell membrane</keyword>